<comment type="caution">
    <text evidence="9">The sequence shown here is derived from an EMBL/GenBank/DDBJ whole genome shotgun (WGS) entry which is preliminary data.</text>
</comment>
<evidence type="ECO:0000313" key="9">
    <source>
        <dbReference type="EMBL" id="GBD08649.1"/>
    </source>
</evidence>
<feature type="transmembrane region" description="Helical" evidence="8">
    <location>
        <begin position="380"/>
        <end position="401"/>
    </location>
</feature>
<dbReference type="AlphaFoldDB" id="A0A2H5Y5B7"/>
<comment type="subcellular location">
    <subcellularLocation>
        <location evidence="1">Cell membrane</location>
        <topology evidence="1">Multi-pass membrane protein</topology>
    </subcellularLocation>
</comment>
<evidence type="ECO:0000256" key="6">
    <source>
        <dbReference type="ARBA" id="ARBA00023136"/>
    </source>
</evidence>
<sequence>MKGKALNLILFALALLEALYFLGGLHLAGLFPLIGADFRALYAAAQAARAYGFAAIYDPARTFPFQQALCRMADPQAPCVFIPMVFLPAFVLPILPFTFLPPAVAFALGSGMSFLLIFLALRPFLRPFPPPERRRLLAMMGMSYPVFTNLLWGQINAWLLLSVARFQIHREARADLRSGLWLGGLLLKPQMLILLLPGLAIAGQWAALAGFGISAGFVLALSLALSGPEGLWGWWGWISGFARPHPALAPAVVGAETMMNWRGLGVWLQGTLPAWILWPGIAAAMILTAIPALIAWRKAGKEEAGEDDRRMLATWTATFAVSWHAHPHTAMILMPSLLRAIQRGILPRGLWLSWGLIPAALPFLVILLDALRVPMPEGGVVSFLAGRTFLVLHLAMYGWAIRPLLSTRRQR</sequence>
<name>A0A2H5Y5B7_9CHLR</name>
<protein>
    <recommendedName>
        <fullName evidence="11">DUF2029 domain-containing protein</fullName>
    </recommendedName>
</protein>
<feature type="transmembrane region" description="Helical" evidence="8">
    <location>
        <begin position="146"/>
        <end position="168"/>
    </location>
</feature>
<evidence type="ECO:0000256" key="4">
    <source>
        <dbReference type="ARBA" id="ARBA00022692"/>
    </source>
</evidence>
<evidence type="ECO:0008006" key="11">
    <source>
        <dbReference type="Google" id="ProtNLM"/>
    </source>
</evidence>
<feature type="transmembrane region" description="Helical" evidence="8">
    <location>
        <begin position="180"/>
        <end position="199"/>
    </location>
</feature>
<evidence type="ECO:0000313" key="10">
    <source>
        <dbReference type="Proteomes" id="UP000236642"/>
    </source>
</evidence>
<keyword evidence="2" id="KW-1003">Cell membrane</keyword>
<evidence type="ECO:0000256" key="5">
    <source>
        <dbReference type="ARBA" id="ARBA00022989"/>
    </source>
</evidence>
<feature type="transmembrane region" description="Helical" evidence="8">
    <location>
        <begin position="206"/>
        <end position="225"/>
    </location>
</feature>
<gene>
    <name evidence="9" type="ORF">HRbin22_00890</name>
</gene>
<keyword evidence="5 8" id="KW-1133">Transmembrane helix</keyword>
<keyword evidence="4 8" id="KW-0812">Transmembrane</keyword>
<comment type="similarity">
    <text evidence="7">Belongs to the glycosyltransferase 87 family.</text>
</comment>
<feature type="transmembrane region" description="Helical" evidence="8">
    <location>
        <begin position="275"/>
        <end position="296"/>
    </location>
</feature>
<dbReference type="Pfam" id="PF09594">
    <property type="entry name" value="GT87"/>
    <property type="match status" value="1"/>
</dbReference>
<evidence type="ECO:0000256" key="2">
    <source>
        <dbReference type="ARBA" id="ARBA00022475"/>
    </source>
</evidence>
<proteinExistence type="inferred from homology"/>
<reference evidence="10" key="1">
    <citation type="submission" date="2017-09" db="EMBL/GenBank/DDBJ databases">
        <title>Metaegenomics of thermophilic ammonia-oxidizing enrichment culture.</title>
        <authorList>
            <person name="Kato S."/>
            <person name="Suzuki K."/>
        </authorList>
    </citation>
    <scope>NUCLEOTIDE SEQUENCE [LARGE SCALE GENOMIC DNA]</scope>
</reference>
<evidence type="ECO:0000256" key="7">
    <source>
        <dbReference type="ARBA" id="ARBA00024033"/>
    </source>
</evidence>
<keyword evidence="3" id="KW-0808">Transferase</keyword>
<feature type="transmembrane region" description="Helical" evidence="8">
    <location>
        <begin position="40"/>
        <end position="57"/>
    </location>
</feature>
<feature type="transmembrane region" description="Helical" evidence="8">
    <location>
        <begin position="103"/>
        <end position="125"/>
    </location>
</feature>
<dbReference type="EMBL" id="BEHY01000014">
    <property type="protein sequence ID" value="GBD08649.1"/>
    <property type="molecule type" value="Genomic_DNA"/>
</dbReference>
<feature type="transmembrane region" description="Helical" evidence="8">
    <location>
        <begin position="349"/>
        <end position="368"/>
    </location>
</feature>
<accession>A0A2H5Y5B7</accession>
<dbReference type="InterPro" id="IPR018584">
    <property type="entry name" value="GT87"/>
</dbReference>
<dbReference type="GO" id="GO:0016758">
    <property type="term" value="F:hexosyltransferase activity"/>
    <property type="evidence" value="ECO:0007669"/>
    <property type="project" value="InterPro"/>
</dbReference>
<feature type="transmembrane region" description="Helical" evidence="8">
    <location>
        <begin position="78"/>
        <end position="97"/>
    </location>
</feature>
<organism evidence="9 10">
    <name type="scientific">Candidatus Thermoflexus japonica</name>
    <dbReference type="NCBI Taxonomy" id="2035417"/>
    <lineage>
        <taxon>Bacteria</taxon>
        <taxon>Bacillati</taxon>
        <taxon>Chloroflexota</taxon>
        <taxon>Thermoflexia</taxon>
        <taxon>Thermoflexales</taxon>
        <taxon>Thermoflexaceae</taxon>
        <taxon>Thermoflexus</taxon>
    </lineage>
</organism>
<evidence type="ECO:0000256" key="3">
    <source>
        <dbReference type="ARBA" id="ARBA00022679"/>
    </source>
</evidence>
<keyword evidence="6 8" id="KW-0472">Membrane</keyword>
<feature type="transmembrane region" description="Helical" evidence="8">
    <location>
        <begin position="7"/>
        <end position="34"/>
    </location>
</feature>
<dbReference type="GO" id="GO:0005886">
    <property type="term" value="C:plasma membrane"/>
    <property type="evidence" value="ECO:0007669"/>
    <property type="project" value="UniProtKB-SubCell"/>
</dbReference>
<dbReference type="Proteomes" id="UP000236642">
    <property type="component" value="Unassembled WGS sequence"/>
</dbReference>
<evidence type="ECO:0000256" key="1">
    <source>
        <dbReference type="ARBA" id="ARBA00004651"/>
    </source>
</evidence>
<evidence type="ECO:0000256" key="8">
    <source>
        <dbReference type="SAM" id="Phobius"/>
    </source>
</evidence>